<evidence type="ECO:0000313" key="1">
    <source>
        <dbReference type="EMBL" id="CAJ1002320.1"/>
    </source>
</evidence>
<dbReference type="EMBL" id="OY569118">
    <property type="protein sequence ID" value="CAJ1002320.1"/>
    <property type="molecule type" value="Genomic_DNA"/>
</dbReference>
<keyword evidence="2" id="KW-1185">Reference proteome</keyword>
<dbReference type="KEGG" id="bayd:BSPP4475_08335"/>
<dbReference type="AlphaFoldDB" id="A0AA48M9Y5"/>
<sequence>MKRHQLFVDLKINKKTGPFSDHLREMIQTLEEDGYIDVEVHQVVKVDKGEYLIIFYVSSEE</sequence>
<dbReference type="RefSeq" id="WP_304415398.1">
    <property type="nucleotide sequence ID" value="NZ_OY569118.1"/>
</dbReference>
<organism evidence="1 2">
    <name type="scientific">Brevibacillus aydinogluensis</name>
    <dbReference type="NCBI Taxonomy" id="927786"/>
    <lineage>
        <taxon>Bacteria</taxon>
        <taxon>Bacillati</taxon>
        <taxon>Bacillota</taxon>
        <taxon>Bacilli</taxon>
        <taxon>Bacillales</taxon>
        <taxon>Paenibacillaceae</taxon>
        <taxon>Brevibacillus</taxon>
    </lineage>
</organism>
<accession>A0AA48M9Y5</accession>
<reference evidence="1" key="1">
    <citation type="submission" date="2023-07" db="EMBL/GenBank/DDBJ databases">
        <authorList>
            <person name="Ivanov I."/>
            <person name="Teneva D."/>
            <person name="Stoikov I."/>
        </authorList>
    </citation>
    <scope>NUCLEOTIDE SEQUENCE</scope>
    <source>
        <strain evidence="1">4475</strain>
    </source>
</reference>
<dbReference type="Proteomes" id="UP001189619">
    <property type="component" value="Chromosome"/>
</dbReference>
<name>A0AA48M9Y5_9BACL</name>
<gene>
    <name evidence="1" type="ORF">BSPP4475_08335</name>
</gene>
<protein>
    <submittedName>
        <fullName evidence="1">Uncharacterized protein</fullName>
    </submittedName>
</protein>
<proteinExistence type="predicted"/>
<evidence type="ECO:0000313" key="2">
    <source>
        <dbReference type="Proteomes" id="UP001189619"/>
    </source>
</evidence>